<dbReference type="SUPFAM" id="SSF52743">
    <property type="entry name" value="Subtilisin-like"/>
    <property type="match status" value="1"/>
</dbReference>
<dbReference type="InterPro" id="IPR000209">
    <property type="entry name" value="Peptidase_S8/S53_dom"/>
</dbReference>
<feature type="domain" description="Peptidase S8/S53" evidence="6">
    <location>
        <begin position="359"/>
        <end position="578"/>
    </location>
</feature>
<evidence type="ECO:0000256" key="3">
    <source>
        <dbReference type="ARBA" id="ARBA00022801"/>
    </source>
</evidence>
<name>A0A937XEC1_UNCEI</name>
<dbReference type="InterPro" id="IPR051048">
    <property type="entry name" value="Peptidase_S8/S53_subtilisin"/>
</dbReference>
<gene>
    <name evidence="8" type="ORF">FJY75_10960</name>
</gene>
<evidence type="ECO:0000256" key="2">
    <source>
        <dbReference type="ARBA" id="ARBA00022670"/>
    </source>
</evidence>
<feature type="domain" description="FlgD/Vpr Ig-like" evidence="7">
    <location>
        <begin position="761"/>
        <end position="824"/>
    </location>
</feature>
<evidence type="ECO:0000256" key="4">
    <source>
        <dbReference type="ARBA" id="ARBA00022825"/>
    </source>
</evidence>
<dbReference type="InterPro" id="IPR015500">
    <property type="entry name" value="Peptidase_S8_subtilisin-rel"/>
</dbReference>
<dbReference type="Proteomes" id="UP000748308">
    <property type="component" value="Unassembled WGS sequence"/>
</dbReference>
<dbReference type="EMBL" id="VGIY01000333">
    <property type="protein sequence ID" value="MBM3318358.1"/>
    <property type="molecule type" value="Genomic_DNA"/>
</dbReference>
<evidence type="ECO:0000256" key="1">
    <source>
        <dbReference type="ARBA" id="ARBA00011073"/>
    </source>
</evidence>
<dbReference type="Pfam" id="PF13860">
    <property type="entry name" value="FlgD_ig"/>
    <property type="match status" value="1"/>
</dbReference>
<evidence type="ECO:0000313" key="8">
    <source>
        <dbReference type="EMBL" id="MBM3318358.1"/>
    </source>
</evidence>
<keyword evidence="3 5" id="KW-0378">Hydrolase</keyword>
<dbReference type="GO" id="GO:0004252">
    <property type="term" value="F:serine-type endopeptidase activity"/>
    <property type="evidence" value="ECO:0007669"/>
    <property type="project" value="UniProtKB-UniRule"/>
</dbReference>
<dbReference type="InterPro" id="IPR025965">
    <property type="entry name" value="FlgD/Vpr_Ig-like"/>
</dbReference>
<evidence type="ECO:0000313" key="9">
    <source>
        <dbReference type="Proteomes" id="UP000748308"/>
    </source>
</evidence>
<dbReference type="Gene3D" id="3.40.50.200">
    <property type="entry name" value="Peptidase S8/S53 domain"/>
    <property type="match status" value="1"/>
</dbReference>
<reference evidence="8" key="1">
    <citation type="submission" date="2019-03" db="EMBL/GenBank/DDBJ databases">
        <title>Lake Tanganyika Metagenome-Assembled Genomes (MAGs).</title>
        <authorList>
            <person name="Tran P."/>
        </authorList>
    </citation>
    <scope>NUCLEOTIDE SEQUENCE</scope>
    <source>
        <strain evidence="8">M_DeepCast_400m_m2_100</strain>
    </source>
</reference>
<feature type="non-terminal residue" evidence="8">
    <location>
        <position position="1"/>
    </location>
</feature>
<dbReference type="PROSITE" id="PS00138">
    <property type="entry name" value="SUBTILASE_SER"/>
    <property type="match status" value="1"/>
</dbReference>
<keyword evidence="4 5" id="KW-0720">Serine protease</keyword>
<comment type="caution">
    <text evidence="8">The sequence shown here is derived from an EMBL/GenBank/DDBJ whole genome shotgun (WGS) entry which is preliminary data.</text>
</comment>
<sequence>LVHHPAGLQYSAETDYRAYAADSLSLPDCREGVNPTVPLDAAASVWFVIAAWSEAKEFAGIEFGFGHYDEQAYAIVDHGPCFPVSGSELADAGWPGPLAGTTLTAATAWEGAFVPIYYFAGYGYAEGEITIQGRGPGSVARVENESARQFEVRPSRCGVLGIGRPGIAVCPEQGIGQEVLAWFVPGAVELPPGTSHASLASASLPSPAIDSLLARHSVTHVTRTYPGAVKDLVGFRGRSGKRAYLTDLTGRYTFVAPGAEQAASLAEALAAEASVVQAVRNGVVLETLVFPDEFEHDPYQSDPYKHWHLHNVGSGGCVADVDIDAPEAWDIERGDASIRIAIVDNPVAEHEDHRPMFAPCDDGSSHGSNVAGIVGAETDNGIGIAAVDWAASLGCYDVTPHLYPQLDVAGVTNLIASAVADGCRILNCSWGTDKDAAEEFRSAFIDAYKADVMIVAAVGNYLMGPEPLPLAPGMWDQGTLTVGAIDCRGDRADFSIARPYIDVAAPGESLYTTDLDHRYAFFRGTSAAAPVVSGVGSLILAYALRRDLDLGTDDLAQLIRLGAVDLEDAGWDSLTGWGCVNAHNSLRILSDSTWNVFRLLAEGSCGPCNTVTQLGTADYVLCGVPWGADSVFDGRLELTKYEVQREVSLGGPVFSYAPPVVWGRGPDMYGYGLDSFEEGEVLWGYGHCDTMGTATDSTATLRTWVYFDAAGDRWFPCPPEDVAWAYGVFSAADPQGVRGEGAWGIRGPSGLRVGVRSPQHGGATMTLRLPGKESLKVRVFDVQGRLVKTVADGILPAGGIELRWDGRDERGAVAGSGLYWVRVDSPWGVVTRRFIIVM</sequence>
<dbReference type="InterPro" id="IPR023828">
    <property type="entry name" value="Peptidase_S8_Ser-AS"/>
</dbReference>
<dbReference type="PRINTS" id="PR00723">
    <property type="entry name" value="SUBTILISIN"/>
</dbReference>
<accession>A0A937XEC1</accession>
<feature type="active site" description="Charge relay system" evidence="5">
    <location>
        <position position="344"/>
    </location>
</feature>
<dbReference type="Gene3D" id="2.60.40.4070">
    <property type="match status" value="1"/>
</dbReference>
<feature type="active site" description="Charge relay system" evidence="5">
    <location>
        <position position="366"/>
    </location>
</feature>
<evidence type="ECO:0000259" key="6">
    <source>
        <dbReference type="Pfam" id="PF00082"/>
    </source>
</evidence>
<dbReference type="Pfam" id="PF00082">
    <property type="entry name" value="Peptidase_S8"/>
    <property type="match status" value="1"/>
</dbReference>
<dbReference type="PANTHER" id="PTHR43399:SF4">
    <property type="entry name" value="CELL WALL-ASSOCIATED PROTEASE"/>
    <property type="match status" value="1"/>
</dbReference>
<proteinExistence type="inferred from homology"/>
<comment type="similarity">
    <text evidence="1 5">Belongs to the peptidase S8 family.</text>
</comment>
<feature type="active site" description="Charge relay system" evidence="5">
    <location>
        <position position="526"/>
    </location>
</feature>
<dbReference type="PROSITE" id="PS00137">
    <property type="entry name" value="SUBTILASE_HIS"/>
    <property type="match status" value="1"/>
</dbReference>
<dbReference type="AlphaFoldDB" id="A0A937XEC1"/>
<dbReference type="InterPro" id="IPR022398">
    <property type="entry name" value="Peptidase_S8_His-AS"/>
</dbReference>
<evidence type="ECO:0000259" key="7">
    <source>
        <dbReference type="Pfam" id="PF13860"/>
    </source>
</evidence>
<dbReference type="PROSITE" id="PS51892">
    <property type="entry name" value="SUBTILASE"/>
    <property type="match status" value="1"/>
</dbReference>
<dbReference type="InterPro" id="IPR036852">
    <property type="entry name" value="Peptidase_S8/S53_dom_sf"/>
</dbReference>
<evidence type="ECO:0000256" key="5">
    <source>
        <dbReference type="PROSITE-ProRule" id="PRU01240"/>
    </source>
</evidence>
<keyword evidence="2 5" id="KW-0645">Protease</keyword>
<protein>
    <submittedName>
        <fullName evidence="8">S8 family serine peptidase</fullName>
    </submittedName>
</protein>
<dbReference type="PANTHER" id="PTHR43399">
    <property type="entry name" value="SUBTILISIN-RELATED"/>
    <property type="match status" value="1"/>
</dbReference>
<dbReference type="GO" id="GO:0006508">
    <property type="term" value="P:proteolysis"/>
    <property type="evidence" value="ECO:0007669"/>
    <property type="project" value="UniProtKB-KW"/>
</dbReference>
<organism evidence="8 9">
    <name type="scientific">Eiseniibacteriota bacterium</name>
    <dbReference type="NCBI Taxonomy" id="2212470"/>
    <lineage>
        <taxon>Bacteria</taxon>
        <taxon>Candidatus Eiseniibacteriota</taxon>
    </lineage>
</organism>